<dbReference type="EMBL" id="DWZH01000051">
    <property type="protein sequence ID" value="HJB10245.1"/>
    <property type="molecule type" value="Genomic_DNA"/>
</dbReference>
<organism evidence="2 3">
    <name type="scientific">Candidatus Brachybacterium merdavium</name>
    <dbReference type="NCBI Taxonomy" id="2838513"/>
    <lineage>
        <taxon>Bacteria</taxon>
        <taxon>Bacillati</taxon>
        <taxon>Actinomycetota</taxon>
        <taxon>Actinomycetes</taxon>
        <taxon>Micrococcales</taxon>
        <taxon>Dermabacteraceae</taxon>
        <taxon>Brachybacterium</taxon>
    </lineage>
</organism>
<evidence type="ECO:0000256" key="1">
    <source>
        <dbReference type="SAM" id="Coils"/>
    </source>
</evidence>
<sequence length="383" mass="40647">MDTFCGCDTAALDDLSSMVGERAAHLGAVMEGVAQVVATTDWFGPDEQGFQEQLDEVYERARELFERLRELGELLREESAEQSACSQPDGQSATWRDGLRALRTELPRAVAELGLAPPVLGGPFMMEDPIGFVDRLPPLPDLGALGPLIGGPLLPSDPLRPVPPPPPLPEGEEFALDPEILAETEQDRRVMLGALPVIGTAQLAMGIHGGVGRFYDHVEETLEASGLGATTPLISMARIPHHVAGIPLGEKSIPAQALDVVDRQFANVAQTSAEVSSAVGEGDWAGATRAAERGIFRHIDASVDLMTANPAPAIAEAAAGAAGSAADIAEPFSPAAAEPLRDLETTVREAGAGLENGHHWLTDGERYYDLRRQYAPLPWDPQG</sequence>
<reference evidence="2" key="2">
    <citation type="submission" date="2021-04" db="EMBL/GenBank/DDBJ databases">
        <authorList>
            <person name="Gilroy R."/>
        </authorList>
    </citation>
    <scope>NUCLEOTIDE SEQUENCE</scope>
    <source>
        <strain evidence="2">ChiHjej13B12-24818</strain>
    </source>
</reference>
<gene>
    <name evidence="2" type="ORF">H9786_06900</name>
</gene>
<dbReference type="SUPFAM" id="SSF140453">
    <property type="entry name" value="EsxAB dimer-like"/>
    <property type="match status" value="1"/>
</dbReference>
<protein>
    <recommendedName>
        <fullName evidence="4">WXG100 family type VII secretion target</fullName>
    </recommendedName>
</protein>
<feature type="coiled-coil region" evidence="1">
    <location>
        <begin position="51"/>
        <end position="81"/>
    </location>
</feature>
<dbReference type="InterPro" id="IPR036689">
    <property type="entry name" value="ESAT-6-like_sf"/>
</dbReference>
<dbReference type="Proteomes" id="UP000823823">
    <property type="component" value="Unassembled WGS sequence"/>
</dbReference>
<name>A0A9D2LCX5_9MICO</name>
<proteinExistence type="predicted"/>
<evidence type="ECO:0000313" key="2">
    <source>
        <dbReference type="EMBL" id="HJB10245.1"/>
    </source>
</evidence>
<evidence type="ECO:0000313" key="3">
    <source>
        <dbReference type="Proteomes" id="UP000823823"/>
    </source>
</evidence>
<evidence type="ECO:0008006" key="4">
    <source>
        <dbReference type="Google" id="ProtNLM"/>
    </source>
</evidence>
<accession>A0A9D2LCX5</accession>
<reference evidence="2" key="1">
    <citation type="journal article" date="2021" name="PeerJ">
        <title>Extensive microbial diversity within the chicken gut microbiome revealed by metagenomics and culture.</title>
        <authorList>
            <person name="Gilroy R."/>
            <person name="Ravi A."/>
            <person name="Getino M."/>
            <person name="Pursley I."/>
            <person name="Horton D.L."/>
            <person name="Alikhan N.F."/>
            <person name="Baker D."/>
            <person name="Gharbi K."/>
            <person name="Hall N."/>
            <person name="Watson M."/>
            <person name="Adriaenssens E.M."/>
            <person name="Foster-Nyarko E."/>
            <person name="Jarju S."/>
            <person name="Secka A."/>
            <person name="Antonio M."/>
            <person name="Oren A."/>
            <person name="Chaudhuri R.R."/>
            <person name="La Ragione R."/>
            <person name="Hildebrand F."/>
            <person name="Pallen M.J."/>
        </authorList>
    </citation>
    <scope>NUCLEOTIDE SEQUENCE</scope>
    <source>
        <strain evidence="2">ChiHjej13B12-24818</strain>
    </source>
</reference>
<dbReference type="AlphaFoldDB" id="A0A9D2LCX5"/>
<comment type="caution">
    <text evidence="2">The sequence shown here is derived from an EMBL/GenBank/DDBJ whole genome shotgun (WGS) entry which is preliminary data.</text>
</comment>
<keyword evidence="1" id="KW-0175">Coiled coil</keyword>